<name>A0AAP2CK79_9BACT</name>
<keyword evidence="5" id="KW-1185">Reference proteome</keyword>
<organism evidence="4 5">
    <name type="scientific">Litoribacter ruber</name>
    <dbReference type="NCBI Taxonomy" id="702568"/>
    <lineage>
        <taxon>Bacteria</taxon>
        <taxon>Pseudomonadati</taxon>
        <taxon>Bacteroidota</taxon>
        <taxon>Cytophagia</taxon>
        <taxon>Cytophagales</taxon>
        <taxon>Cyclobacteriaceae</taxon>
        <taxon>Litoribacter</taxon>
    </lineage>
</organism>
<proteinExistence type="predicted"/>
<feature type="domain" description="Enoyl reductase (ER)" evidence="3">
    <location>
        <begin position="10"/>
        <end position="323"/>
    </location>
</feature>
<evidence type="ECO:0000313" key="4">
    <source>
        <dbReference type="EMBL" id="MBS9524756.1"/>
    </source>
</evidence>
<dbReference type="Gene3D" id="3.40.50.720">
    <property type="entry name" value="NAD(P)-binding Rossmann-like Domain"/>
    <property type="match status" value="1"/>
</dbReference>
<sequence>MKAVSIIEPGGAEVLKLVEKPKPVPKEGEVLIKIKAAGVNRPDIAQRKGRYPAPPDAPADIPGLEVSGVIEEIGEGVPSDFQGKEICALMSGGGYAEYACAPWQQCLPVPEGISLEEAASLPETFFTVWNNVFDIANFQKGETVLVHGGSSGIGVTAIQMVKAMGGKVIITAGSDEKCRACLEFGADLAINYKTQDFEQEIKNSTLSQGVDIVLDMIGGDYTPKNIRIVNPHGRIVMINAMKGKNAEVDLIQIMKKRLVLTGSTLRPQSIEYKGKIADKLKEYIWPLFPLNLKPVIFKTFPLQNASEAHNMMESSVHIGKLLLINP</sequence>
<evidence type="ECO:0000259" key="3">
    <source>
        <dbReference type="SMART" id="SM00829"/>
    </source>
</evidence>
<keyword evidence="2" id="KW-0560">Oxidoreductase</keyword>
<dbReference type="AlphaFoldDB" id="A0AAP2CK79"/>
<dbReference type="InterPro" id="IPR020843">
    <property type="entry name" value="ER"/>
</dbReference>
<comment type="caution">
    <text evidence="4">The sequence shown here is derived from an EMBL/GenBank/DDBJ whole genome shotgun (WGS) entry which is preliminary data.</text>
</comment>
<accession>A0AAP2CK79</accession>
<dbReference type="GO" id="GO:0016651">
    <property type="term" value="F:oxidoreductase activity, acting on NAD(P)H"/>
    <property type="evidence" value="ECO:0007669"/>
    <property type="project" value="TreeGrafter"/>
</dbReference>
<dbReference type="Pfam" id="PF08240">
    <property type="entry name" value="ADH_N"/>
    <property type="match status" value="1"/>
</dbReference>
<dbReference type="InterPro" id="IPR011032">
    <property type="entry name" value="GroES-like_sf"/>
</dbReference>
<reference evidence="4 5" key="1">
    <citation type="submission" date="2021-05" db="EMBL/GenBank/DDBJ databases">
        <authorList>
            <person name="Zhang Z.D."/>
            <person name="Osman G."/>
        </authorList>
    </citation>
    <scope>NUCLEOTIDE SEQUENCE [LARGE SCALE GENOMIC DNA]</scope>
    <source>
        <strain evidence="4 5">KCTC 32217</strain>
    </source>
</reference>
<dbReference type="CDD" id="cd05276">
    <property type="entry name" value="p53_inducible_oxidoreductase"/>
    <property type="match status" value="1"/>
</dbReference>
<dbReference type="InterPro" id="IPR013154">
    <property type="entry name" value="ADH-like_N"/>
</dbReference>
<dbReference type="GO" id="GO:0070402">
    <property type="term" value="F:NADPH binding"/>
    <property type="evidence" value="ECO:0007669"/>
    <property type="project" value="TreeGrafter"/>
</dbReference>
<dbReference type="PANTHER" id="PTHR48106:SF8">
    <property type="entry name" value="OS02G0805600 PROTEIN"/>
    <property type="match status" value="1"/>
</dbReference>
<evidence type="ECO:0000256" key="2">
    <source>
        <dbReference type="ARBA" id="ARBA00023002"/>
    </source>
</evidence>
<dbReference type="PANTHER" id="PTHR48106">
    <property type="entry name" value="QUINONE OXIDOREDUCTASE PIG3-RELATED"/>
    <property type="match status" value="1"/>
</dbReference>
<protein>
    <submittedName>
        <fullName evidence="4">NAD(P)H-quinone oxidoreductase</fullName>
    </submittedName>
</protein>
<dbReference type="InterPro" id="IPR013149">
    <property type="entry name" value="ADH-like_C"/>
</dbReference>
<dbReference type="SMART" id="SM00829">
    <property type="entry name" value="PKS_ER"/>
    <property type="match status" value="1"/>
</dbReference>
<keyword evidence="1" id="KW-0521">NADP</keyword>
<dbReference type="Pfam" id="PF00107">
    <property type="entry name" value="ADH_zinc_N"/>
    <property type="match status" value="1"/>
</dbReference>
<dbReference type="SUPFAM" id="SSF50129">
    <property type="entry name" value="GroES-like"/>
    <property type="match status" value="1"/>
</dbReference>
<dbReference type="Gene3D" id="3.90.180.10">
    <property type="entry name" value="Medium-chain alcohol dehydrogenases, catalytic domain"/>
    <property type="match status" value="1"/>
</dbReference>
<evidence type="ECO:0000313" key="5">
    <source>
        <dbReference type="Proteomes" id="UP001319104"/>
    </source>
</evidence>
<gene>
    <name evidence="4" type="ORF">KI659_12120</name>
</gene>
<dbReference type="InterPro" id="IPR036291">
    <property type="entry name" value="NAD(P)-bd_dom_sf"/>
</dbReference>
<dbReference type="Proteomes" id="UP001319104">
    <property type="component" value="Unassembled WGS sequence"/>
</dbReference>
<dbReference type="SUPFAM" id="SSF51735">
    <property type="entry name" value="NAD(P)-binding Rossmann-fold domains"/>
    <property type="match status" value="1"/>
</dbReference>
<dbReference type="InterPro" id="IPR014189">
    <property type="entry name" value="Quinone_OxRdtase_PIG3"/>
</dbReference>
<evidence type="ECO:0000256" key="1">
    <source>
        <dbReference type="ARBA" id="ARBA00022857"/>
    </source>
</evidence>
<dbReference type="EMBL" id="JAHCMY010000006">
    <property type="protein sequence ID" value="MBS9524756.1"/>
    <property type="molecule type" value="Genomic_DNA"/>
</dbReference>
<dbReference type="NCBIfam" id="TIGR02824">
    <property type="entry name" value="quinone_pig3"/>
    <property type="match status" value="1"/>
</dbReference>